<gene>
    <name evidence="5" type="ORF">Cflav_PD5591</name>
</gene>
<dbReference type="GO" id="GO:0046872">
    <property type="term" value="F:metal ion binding"/>
    <property type="evidence" value="ECO:0007669"/>
    <property type="project" value="UniProtKB-KW"/>
</dbReference>
<proteinExistence type="inferred from homology"/>
<accession>B9XBS1</accession>
<dbReference type="AlphaFoldDB" id="B9XBS1"/>
<dbReference type="Gene3D" id="3.40.50.1000">
    <property type="entry name" value="HAD superfamily/HAD-like"/>
    <property type="match status" value="2"/>
</dbReference>
<dbReference type="GO" id="GO:0016791">
    <property type="term" value="F:phosphatase activity"/>
    <property type="evidence" value="ECO:0007669"/>
    <property type="project" value="TreeGrafter"/>
</dbReference>
<feature type="active site" description="Proton donor" evidence="2">
    <location>
        <position position="17"/>
    </location>
</feature>
<dbReference type="STRING" id="320771.Cflav_PD5591"/>
<keyword evidence="6" id="KW-1185">Reference proteome</keyword>
<feature type="binding site" evidence="3">
    <location>
        <position position="193"/>
    </location>
    <ligand>
        <name>substrate</name>
    </ligand>
</feature>
<evidence type="ECO:0000256" key="3">
    <source>
        <dbReference type="PIRSR" id="PIRSR000915-2"/>
    </source>
</evidence>
<feature type="binding site" evidence="4">
    <location>
        <position position="218"/>
    </location>
    <ligand>
        <name>Mg(2+)</name>
        <dbReference type="ChEBI" id="CHEBI:18420"/>
    </ligand>
</feature>
<dbReference type="Pfam" id="PF13242">
    <property type="entry name" value="Hydrolase_like"/>
    <property type="match status" value="1"/>
</dbReference>
<organism evidence="5 6">
    <name type="scientific">Pedosphaera parvula (strain Ellin514)</name>
    <dbReference type="NCBI Taxonomy" id="320771"/>
    <lineage>
        <taxon>Bacteria</taxon>
        <taxon>Pseudomonadati</taxon>
        <taxon>Verrucomicrobiota</taxon>
        <taxon>Pedosphaerae</taxon>
        <taxon>Pedosphaerales</taxon>
        <taxon>Pedosphaeraceae</taxon>
        <taxon>Pedosphaera</taxon>
    </lineage>
</organism>
<evidence type="ECO:0000256" key="1">
    <source>
        <dbReference type="PIRNR" id="PIRNR000915"/>
    </source>
</evidence>
<comment type="similarity">
    <text evidence="1">Belongs to the HAD-like hydrolase superfamily.</text>
</comment>
<feature type="binding site" evidence="4">
    <location>
        <position position="15"/>
    </location>
    <ligand>
        <name>Mg(2+)</name>
        <dbReference type="ChEBI" id="CHEBI:18420"/>
    </ligand>
</feature>
<dbReference type="NCBIfam" id="TIGR01460">
    <property type="entry name" value="HAD-SF-IIA"/>
    <property type="match status" value="1"/>
</dbReference>
<keyword evidence="4" id="KW-0460">Magnesium</keyword>
<keyword evidence="4" id="KW-0479">Metal-binding</keyword>
<dbReference type="PANTHER" id="PTHR19288:SF46">
    <property type="entry name" value="HALOACID DEHALOGENASE-LIKE HYDROLASE DOMAIN-CONTAINING PROTEIN 2"/>
    <property type="match status" value="1"/>
</dbReference>
<evidence type="ECO:0000313" key="6">
    <source>
        <dbReference type="Proteomes" id="UP000003688"/>
    </source>
</evidence>
<dbReference type="Proteomes" id="UP000003688">
    <property type="component" value="Unassembled WGS sequence"/>
</dbReference>
<dbReference type="PANTHER" id="PTHR19288">
    <property type="entry name" value="4-NITROPHENYLPHOSPHATASE-RELATED"/>
    <property type="match status" value="1"/>
</dbReference>
<comment type="cofactor">
    <cofactor evidence="4">
        <name>Mg(2+)</name>
        <dbReference type="ChEBI" id="CHEBI:18420"/>
    </cofactor>
    <text evidence="4">Divalent metal ions. Mg(2+) is the most effective.</text>
</comment>
<dbReference type="InterPro" id="IPR023214">
    <property type="entry name" value="HAD_sf"/>
</dbReference>
<feature type="binding site" evidence="4">
    <location>
        <position position="17"/>
    </location>
    <ligand>
        <name>Mg(2+)</name>
        <dbReference type="ChEBI" id="CHEBI:18420"/>
    </ligand>
</feature>
<dbReference type="InterPro" id="IPR006357">
    <property type="entry name" value="HAD-SF_hydro_IIA"/>
</dbReference>
<evidence type="ECO:0000256" key="4">
    <source>
        <dbReference type="PIRSR" id="PIRSR000915-3"/>
    </source>
</evidence>
<sequence length="278" mass="30304">MHPEQLRQVRHVALDMDGTIYSGGTLFKFTIPFLALLRELGIGYTFLTNNPSKNVADYLQHLQRMGIAASVDQLYTSTQATIEYLQGHLPEVRRLFVLGTPSMCRAFESAGYSLLPDDPNEEPDAVVVGFDLTLTYSRLCRAAWWIKQGKPYVGTNPDRVCPTDQPTVLVDCGAILAALETATGRAPQAVLGKPDVAMLRGILQRYNLAPQNLAMVGDRLYTDIVMAQRAGSVGVLVLTGETAEQEAADYSPKPELIVPSLAEFGGLLQAAHAQTAIR</sequence>
<reference evidence="5 6" key="1">
    <citation type="journal article" date="2011" name="J. Bacteriol.">
        <title>Genome sequence of 'Pedosphaera parvula' Ellin514, an aerobic Verrucomicrobial isolate from pasture soil.</title>
        <authorList>
            <person name="Kant R."/>
            <person name="van Passel M.W."/>
            <person name="Sangwan P."/>
            <person name="Palva A."/>
            <person name="Lucas S."/>
            <person name="Copeland A."/>
            <person name="Lapidus A."/>
            <person name="Glavina Del Rio T."/>
            <person name="Dalin E."/>
            <person name="Tice H."/>
            <person name="Bruce D."/>
            <person name="Goodwin L."/>
            <person name="Pitluck S."/>
            <person name="Chertkov O."/>
            <person name="Larimer F.W."/>
            <person name="Land M.L."/>
            <person name="Hauser L."/>
            <person name="Brettin T.S."/>
            <person name="Detter J.C."/>
            <person name="Han S."/>
            <person name="de Vos W.M."/>
            <person name="Janssen P.H."/>
            <person name="Smidt H."/>
        </authorList>
    </citation>
    <scope>NUCLEOTIDE SEQUENCE [LARGE SCALE GENOMIC DNA]</scope>
    <source>
        <strain evidence="5 6">Ellin514</strain>
    </source>
</reference>
<name>B9XBS1_PEDPL</name>
<comment type="caution">
    <text evidence="5">The sequence shown here is derived from an EMBL/GenBank/DDBJ whole genome shotgun (WGS) entry which is preliminary data.</text>
</comment>
<evidence type="ECO:0000313" key="5">
    <source>
        <dbReference type="EMBL" id="EEF62956.1"/>
    </source>
</evidence>
<keyword evidence="5" id="KW-0378">Hydrolase</keyword>
<dbReference type="SUPFAM" id="SSF56784">
    <property type="entry name" value="HAD-like"/>
    <property type="match status" value="1"/>
</dbReference>
<dbReference type="Pfam" id="PF13344">
    <property type="entry name" value="Hydrolase_6"/>
    <property type="match status" value="1"/>
</dbReference>
<dbReference type="InterPro" id="IPR036412">
    <property type="entry name" value="HAD-like_sf"/>
</dbReference>
<dbReference type="PIRSF" id="PIRSF000915">
    <property type="entry name" value="PGP-type_phosphatase"/>
    <property type="match status" value="1"/>
</dbReference>
<dbReference type="EMBL" id="ABOX02000003">
    <property type="protein sequence ID" value="EEF62956.1"/>
    <property type="molecule type" value="Genomic_DNA"/>
</dbReference>
<dbReference type="GO" id="GO:0005737">
    <property type="term" value="C:cytoplasm"/>
    <property type="evidence" value="ECO:0007669"/>
    <property type="project" value="TreeGrafter"/>
</dbReference>
<protein>
    <submittedName>
        <fullName evidence="5">HAD-superfamily hydrolase, subfamily IIA</fullName>
    </submittedName>
</protein>
<evidence type="ECO:0000256" key="2">
    <source>
        <dbReference type="PIRSR" id="PIRSR000915-1"/>
    </source>
</evidence>
<feature type="active site" description="Nucleophile" evidence="2">
    <location>
        <position position="15"/>
    </location>
</feature>